<evidence type="ECO:0000313" key="3">
    <source>
        <dbReference type="Proteomes" id="UP001396898"/>
    </source>
</evidence>
<keyword evidence="3" id="KW-1185">Reference proteome</keyword>
<gene>
    <name evidence="2" type="ORF">PG991_001898</name>
</gene>
<dbReference type="Proteomes" id="UP001396898">
    <property type="component" value="Unassembled WGS sequence"/>
</dbReference>
<accession>A0ABR1SQ58</accession>
<name>A0ABR1SQ58_9PEZI</name>
<evidence type="ECO:0000313" key="2">
    <source>
        <dbReference type="EMBL" id="KAK8035825.1"/>
    </source>
</evidence>
<protein>
    <submittedName>
        <fullName evidence="2">Uncharacterized protein</fullName>
    </submittedName>
</protein>
<keyword evidence="1" id="KW-0812">Transmembrane</keyword>
<dbReference type="EMBL" id="JAQQWI010000005">
    <property type="protein sequence ID" value="KAK8035825.1"/>
    <property type="molecule type" value="Genomic_DNA"/>
</dbReference>
<sequence>MANVYIHKDDEHARMHFTLSNEVMLVFVFTFIFLAGATTYIVAFFVAKSTYRRGRFGCVHGEYCIYCAAERPSRRVSGAMAAALGATMTARAKALAAAEPPNFEAIKYAAVEGAKYTAIAEEFLDSSTETSDDEEACESPSSPGVFGRLSWLQYAMPGGDCWTGQ</sequence>
<evidence type="ECO:0000256" key="1">
    <source>
        <dbReference type="SAM" id="Phobius"/>
    </source>
</evidence>
<organism evidence="2 3">
    <name type="scientific">Apiospora marii</name>
    <dbReference type="NCBI Taxonomy" id="335849"/>
    <lineage>
        <taxon>Eukaryota</taxon>
        <taxon>Fungi</taxon>
        <taxon>Dikarya</taxon>
        <taxon>Ascomycota</taxon>
        <taxon>Pezizomycotina</taxon>
        <taxon>Sordariomycetes</taxon>
        <taxon>Xylariomycetidae</taxon>
        <taxon>Amphisphaeriales</taxon>
        <taxon>Apiosporaceae</taxon>
        <taxon>Apiospora</taxon>
    </lineage>
</organism>
<reference evidence="2 3" key="1">
    <citation type="submission" date="2023-01" db="EMBL/GenBank/DDBJ databases">
        <title>Analysis of 21 Apiospora genomes using comparative genomics revels a genus with tremendous synthesis potential of carbohydrate active enzymes and secondary metabolites.</title>
        <authorList>
            <person name="Sorensen T."/>
        </authorList>
    </citation>
    <scope>NUCLEOTIDE SEQUENCE [LARGE SCALE GENOMIC DNA]</scope>
    <source>
        <strain evidence="2 3">CBS 20057</strain>
    </source>
</reference>
<feature type="transmembrane region" description="Helical" evidence="1">
    <location>
        <begin position="23"/>
        <end position="47"/>
    </location>
</feature>
<comment type="caution">
    <text evidence="2">The sequence shown here is derived from an EMBL/GenBank/DDBJ whole genome shotgun (WGS) entry which is preliminary data.</text>
</comment>
<keyword evidence="1" id="KW-0472">Membrane</keyword>
<keyword evidence="1" id="KW-1133">Transmembrane helix</keyword>
<proteinExistence type="predicted"/>